<feature type="domain" description="IstB-like ATP-binding" evidence="3">
    <location>
        <begin position="26"/>
        <end position="261"/>
    </location>
</feature>
<evidence type="ECO:0000256" key="2">
    <source>
        <dbReference type="ARBA" id="ARBA00022840"/>
    </source>
</evidence>
<name>A0A7X0HVX5_9BACI</name>
<dbReference type="GO" id="GO:0006260">
    <property type="term" value="P:DNA replication"/>
    <property type="evidence" value="ECO:0007669"/>
    <property type="project" value="TreeGrafter"/>
</dbReference>
<evidence type="ECO:0000313" key="5">
    <source>
        <dbReference type="Proteomes" id="UP000531594"/>
    </source>
</evidence>
<keyword evidence="1" id="KW-0547">Nucleotide-binding</keyword>
<dbReference type="InterPro" id="IPR027417">
    <property type="entry name" value="P-loop_NTPase"/>
</dbReference>
<gene>
    <name evidence="4" type="ORF">HNR53_004581</name>
</gene>
<evidence type="ECO:0000259" key="3">
    <source>
        <dbReference type="Pfam" id="PF01695"/>
    </source>
</evidence>
<accession>A0A7X0HVX5</accession>
<dbReference type="PANTHER" id="PTHR30050">
    <property type="entry name" value="CHROMOSOMAL REPLICATION INITIATOR PROTEIN DNAA"/>
    <property type="match status" value="1"/>
</dbReference>
<dbReference type="Gene3D" id="3.40.50.300">
    <property type="entry name" value="P-loop containing nucleotide triphosphate hydrolases"/>
    <property type="match status" value="1"/>
</dbReference>
<evidence type="ECO:0000313" key="4">
    <source>
        <dbReference type="EMBL" id="MBB6447870.1"/>
    </source>
</evidence>
<dbReference type="Proteomes" id="UP000531594">
    <property type="component" value="Unassembled WGS sequence"/>
</dbReference>
<proteinExistence type="predicted"/>
<dbReference type="EMBL" id="JACHGK010000031">
    <property type="protein sequence ID" value="MBB6447870.1"/>
    <property type="molecule type" value="Genomic_DNA"/>
</dbReference>
<dbReference type="GO" id="GO:0005524">
    <property type="term" value="F:ATP binding"/>
    <property type="evidence" value="ECO:0007669"/>
    <property type="project" value="UniProtKB-KW"/>
</dbReference>
<dbReference type="CDD" id="cd00009">
    <property type="entry name" value="AAA"/>
    <property type="match status" value="1"/>
</dbReference>
<reference evidence="4 5" key="1">
    <citation type="submission" date="2020-08" db="EMBL/GenBank/DDBJ databases">
        <title>Genomic Encyclopedia of Type Strains, Phase IV (KMG-IV): sequencing the most valuable type-strain genomes for metagenomic binning, comparative biology and taxonomic classification.</title>
        <authorList>
            <person name="Goeker M."/>
        </authorList>
    </citation>
    <scope>NUCLEOTIDE SEQUENCE [LARGE SCALE GENOMIC DNA]</scope>
    <source>
        <strain evidence="4 5">DSM 5391</strain>
    </source>
</reference>
<dbReference type="SUPFAM" id="SSF52540">
    <property type="entry name" value="P-loop containing nucleoside triphosphate hydrolases"/>
    <property type="match status" value="1"/>
</dbReference>
<dbReference type="Pfam" id="PF01695">
    <property type="entry name" value="IstB_IS21"/>
    <property type="match status" value="1"/>
</dbReference>
<keyword evidence="2" id="KW-0067">ATP-binding</keyword>
<dbReference type="InterPro" id="IPR047661">
    <property type="entry name" value="IstB"/>
</dbReference>
<dbReference type="PANTHER" id="PTHR30050:SF4">
    <property type="entry name" value="ATP-BINDING PROTEIN RV3427C IN INSERTION SEQUENCE-RELATED"/>
    <property type="match status" value="1"/>
</dbReference>
<dbReference type="PIRSF" id="PIRSF003073">
    <property type="entry name" value="DNAC_TnpB_IstB"/>
    <property type="match status" value="1"/>
</dbReference>
<comment type="caution">
    <text evidence="4">The sequence shown here is derived from an EMBL/GenBank/DDBJ whole genome shotgun (WGS) entry which is preliminary data.</text>
</comment>
<dbReference type="InterPro" id="IPR028350">
    <property type="entry name" value="DNAC/IstB-like"/>
</dbReference>
<dbReference type="NCBIfam" id="NF038214">
    <property type="entry name" value="IS21_help_AAA"/>
    <property type="match status" value="1"/>
</dbReference>
<sequence length="267" mass="30764">MITLTDLLVALIITGGIKMTIDNTLTKLNEMRMSAMAETFREQLRNPDYRELSFEERFGLLVDIEWSRRQNNKLDRLIKAAELRDTQACIEDIEYHPDRKLDKAQILRLATGNYIEEHHNIILMGASGNGKTYLACAFGIAACRQFYKVKYIRLPDLLDELAIARGEGTYRKVMKKYKNINLLILDEWLLTSLKETEARDLLEIIEARHQYGSTIFCSQFDPRGWHDKIGEGTLADAILDRIVHDSYNILIDGEVSMRERHGLAVSK</sequence>
<dbReference type="InterPro" id="IPR002611">
    <property type="entry name" value="IstB_ATP-bd"/>
</dbReference>
<dbReference type="AlphaFoldDB" id="A0A7X0HVX5"/>
<keyword evidence="5" id="KW-1185">Reference proteome</keyword>
<protein>
    <submittedName>
        <fullName evidence="4">DNA replication protein DnaC</fullName>
    </submittedName>
</protein>
<evidence type="ECO:0000256" key="1">
    <source>
        <dbReference type="ARBA" id="ARBA00022741"/>
    </source>
</evidence>
<organism evidence="4 5">
    <name type="scientific">Bacillus benzoevorans</name>
    <dbReference type="NCBI Taxonomy" id="1456"/>
    <lineage>
        <taxon>Bacteria</taxon>
        <taxon>Bacillati</taxon>
        <taxon>Bacillota</taxon>
        <taxon>Bacilli</taxon>
        <taxon>Bacillales</taxon>
        <taxon>Bacillaceae</taxon>
        <taxon>Bacillus</taxon>
    </lineage>
</organism>